<dbReference type="InterPro" id="IPR018484">
    <property type="entry name" value="FGGY_N"/>
</dbReference>
<sequence>MVQNPPSSRNNYVTISPIATILISLTLLFGYGEAMADYLLSIDVGTRSLRAALVSVTGGIIGQSVMPLVIHRPEAQRAEQSSQNIWEQLINAVRHVLADNPGVSPGQVLGIGFDSTYSMLFLDQEHRPLPLSQTQTQAFDVLLWCDHRAMAEADQINRLNPASSASKSGGRVTAEMPVSRCYWMSQHRPTCWQATAHIIELFDFLVLKATGELIRSPCSFSTRARYLATEDMGIGIYDRTEGPDLPHGAAVGEGLLADVASQMGLLPGTPVSTGTVDGYAGTLAVMGAGLEGKTPADYERGLTSRISMVVGTSSIYQCFSSQTDTMPGIWGPWDNGDLAGLNAYTCGQNALGALLDHLPCRHPAAAEVSDLANQAGVSVYDYLESRLTALAKGQPIAELTRSLHILPFFAGNRCPIGDCHLTGMISGLGMDSGPDDMALLYLATIQALALEARHALECLLQAGLPLETLMPAGGLTRNRLFMQEHVNVLGMPAILNREQNPMPLGAAMMAAVAAGVYPDIRSAIAGMSRVGETLVPESGLRAFYDKKYRVYREMHQDQVKYATVMDEEN</sequence>
<organism evidence="6 7">
    <name type="scientific">Kistimonas scapharcae</name>
    <dbReference type="NCBI Taxonomy" id="1036133"/>
    <lineage>
        <taxon>Bacteria</taxon>
        <taxon>Pseudomonadati</taxon>
        <taxon>Pseudomonadota</taxon>
        <taxon>Gammaproteobacteria</taxon>
        <taxon>Oceanospirillales</taxon>
        <taxon>Endozoicomonadaceae</taxon>
        <taxon>Kistimonas</taxon>
    </lineage>
</organism>
<dbReference type="RefSeq" id="WP_345196813.1">
    <property type="nucleotide sequence ID" value="NZ_BAABFL010000408.1"/>
</dbReference>
<protein>
    <submittedName>
        <fullName evidence="6">FGGY-family carbohydrate kinase</fullName>
    </submittedName>
</protein>
<keyword evidence="3" id="KW-0812">Transmembrane</keyword>
<dbReference type="PANTHER" id="PTHR43435">
    <property type="entry name" value="RIBULOKINASE"/>
    <property type="match status" value="1"/>
</dbReference>
<evidence type="ECO:0000259" key="4">
    <source>
        <dbReference type="Pfam" id="PF00370"/>
    </source>
</evidence>
<dbReference type="InterPro" id="IPR043129">
    <property type="entry name" value="ATPase_NBD"/>
</dbReference>
<evidence type="ECO:0000259" key="5">
    <source>
        <dbReference type="Pfam" id="PF02782"/>
    </source>
</evidence>
<evidence type="ECO:0000256" key="3">
    <source>
        <dbReference type="SAM" id="Phobius"/>
    </source>
</evidence>
<dbReference type="GO" id="GO:0016301">
    <property type="term" value="F:kinase activity"/>
    <property type="evidence" value="ECO:0007669"/>
    <property type="project" value="UniProtKB-KW"/>
</dbReference>
<evidence type="ECO:0000256" key="1">
    <source>
        <dbReference type="ARBA" id="ARBA00022679"/>
    </source>
</evidence>
<dbReference type="Pfam" id="PF02782">
    <property type="entry name" value="FGGY_C"/>
    <property type="match status" value="1"/>
</dbReference>
<dbReference type="InterPro" id="IPR000577">
    <property type="entry name" value="Carb_kinase_FGGY"/>
</dbReference>
<evidence type="ECO:0000313" key="7">
    <source>
        <dbReference type="Proteomes" id="UP001500604"/>
    </source>
</evidence>
<accession>A0ABP8V5P5</accession>
<feature type="transmembrane region" description="Helical" evidence="3">
    <location>
        <begin position="12"/>
        <end position="31"/>
    </location>
</feature>
<comment type="caution">
    <text evidence="6">The sequence shown here is derived from an EMBL/GenBank/DDBJ whole genome shotgun (WGS) entry which is preliminary data.</text>
</comment>
<gene>
    <name evidence="6" type="ORF">GCM10023116_28880</name>
</gene>
<dbReference type="SUPFAM" id="SSF53067">
    <property type="entry name" value="Actin-like ATPase domain"/>
    <property type="match status" value="2"/>
</dbReference>
<dbReference type="EMBL" id="BAABFL010000408">
    <property type="protein sequence ID" value="GAA4650605.1"/>
    <property type="molecule type" value="Genomic_DNA"/>
</dbReference>
<keyword evidence="3" id="KW-0472">Membrane</keyword>
<dbReference type="InterPro" id="IPR018485">
    <property type="entry name" value="FGGY_C"/>
</dbReference>
<feature type="domain" description="Carbohydrate kinase FGGY C-terminal" evidence="5">
    <location>
        <begin position="308"/>
        <end position="514"/>
    </location>
</feature>
<dbReference type="Gene3D" id="3.30.420.40">
    <property type="match status" value="1"/>
</dbReference>
<dbReference type="Gene3D" id="1.20.58.2240">
    <property type="match status" value="1"/>
</dbReference>
<keyword evidence="3" id="KW-1133">Transmembrane helix</keyword>
<dbReference type="PANTHER" id="PTHR43435:SF4">
    <property type="entry name" value="FGGY CARBOHYDRATE KINASE DOMAIN-CONTAINING PROTEIN"/>
    <property type="match status" value="1"/>
</dbReference>
<keyword evidence="7" id="KW-1185">Reference proteome</keyword>
<proteinExistence type="predicted"/>
<keyword evidence="2 6" id="KW-0418">Kinase</keyword>
<name>A0ABP8V5P5_9GAMM</name>
<dbReference type="Pfam" id="PF00370">
    <property type="entry name" value="FGGY_N"/>
    <property type="match status" value="1"/>
</dbReference>
<reference evidence="7" key="1">
    <citation type="journal article" date="2019" name="Int. J. Syst. Evol. Microbiol.">
        <title>The Global Catalogue of Microorganisms (GCM) 10K type strain sequencing project: providing services to taxonomists for standard genome sequencing and annotation.</title>
        <authorList>
            <consortium name="The Broad Institute Genomics Platform"/>
            <consortium name="The Broad Institute Genome Sequencing Center for Infectious Disease"/>
            <person name="Wu L."/>
            <person name="Ma J."/>
        </authorList>
    </citation>
    <scope>NUCLEOTIDE SEQUENCE [LARGE SCALE GENOMIC DNA]</scope>
    <source>
        <strain evidence="7">JCM 17805</strain>
    </source>
</reference>
<feature type="domain" description="Carbohydrate kinase FGGY N-terminal" evidence="4">
    <location>
        <begin position="38"/>
        <end position="283"/>
    </location>
</feature>
<dbReference type="PIRSF" id="PIRSF000538">
    <property type="entry name" value="GlpK"/>
    <property type="match status" value="1"/>
</dbReference>
<evidence type="ECO:0000256" key="2">
    <source>
        <dbReference type="ARBA" id="ARBA00022777"/>
    </source>
</evidence>
<evidence type="ECO:0000313" key="6">
    <source>
        <dbReference type="EMBL" id="GAA4650605.1"/>
    </source>
</evidence>
<keyword evidence="1" id="KW-0808">Transferase</keyword>
<dbReference type="Proteomes" id="UP001500604">
    <property type="component" value="Unassembled WGS sequence"/>
</dbReference>